<gene>
    <name evidence="2" type="primary">Nfu_g_1_018622</name>
</gene>
<sequence length="129" mass="14432">MVSCFEPPTLSGVVSTSRRSKDPLVFCLHVCPPAHAQSHLTRSNLSQFVSALILASDRKNSQLQTLIILVLWFWPRSPSVLFIFIDSVTILFLIIEAASLVPVIISVHTVNKTLLYFTYLSSRVILHVL</sequence>
<protein>
    <submittedName>
        <fullName evidence="2">Uncharacterized protein</fullName>
    </submittedName>
</protein>
<feature type="transmembrane region" description="Helical" evidence="1">
    <location>
        <begin position="80"/>
        <end position="105"/>
    </location>
</feature>
<name>A0A1A8EN20_9TELE</name>
<reference evidence="2" key="2">
    <citation type="submission" date="2016-06" db="EMBL/GenBank/DDBJ databases">
        <title>The genome of a short-lived fish provides insights into sex chromosome evolution and the genetic control of aging.</title>
        <authorList>
            <person name="Reichwald K."/>
            <person name="Felder M."/>
            <person name="Petzold A."/>
            <person name="Koch P."/>
            <person name="Groth M."/>
            <person name="Platzer M."/>
        </authorList>
    </citation>
    <scope>NUCLEOTIDE SEQUENCE</scope>
    <source>
        <tissue evidence="2">Brain</tissue>
    </source>
</reference>
<keyword evidence="1" id="KW-0812">Transmembrane</keyword>
<evidence type="ECO:0000313" key="2">
    <source>
        <dbReference type="EMBL" id="SBQ47173.1"/>
    </source>
</evidence>
<evidence type="ECO:0000256" key="1">
    <source>
        <dbReference type="SAM" id="Phobius"/>
    </source>
</evidence>
<feature type="non-terminal residue" evidence="2">
    <location>
        <position position="129"/>
    </location>
</feature>
<keyword evidence="1" id="KW-1133">Transmembrane helix</keyword>
<proteinExistence type="predicted"/>
<reference evidence="2" key="1">
    <citation type="submission" date="2016-05" db="EMBL/GenBank/DDBJ databases">
        <authorList>
            <person name="Lavstsen T."/>
            <person name="Jespersen J.S."/>
        </authorList>
    </citation>
    <scope>NUCLEOTIDE SEQUENCE</scope>
    <source>
        <tissue evidence="2">Brain</tissue>
    </source>
</reference>
<dbReference type="AlphaFoldDB" id="A0A1A8EN20"/>
<accession>A0A1A8EN20</accession>
<keyword evidence="1" id="KW-0472">Membrane</keyword>
<dbReference type="EMBL" id="HAEB01000702">
    <property type="protein sequence ID" value="SBQ47173.1"/>
    <property type="molecule type" value="Transcribed_RNA"/>
</dbReference>
<organism evidence="2">
    <name type="scientific">Nothobranchius korthausae</name>
    <dbReference type="NCBI Taxonomy" id="1143690"/>
    <lineage>
        <taxon>Eukaryota</taxon>
        <taxon>Metazoa</taxon>
        <taxon>Chordata</taxon>
        <taxon>Craniata</taxon>
        <taxon>Vertebrata</taxon>
        <taxon>Euteleostomi</taxon>
        <taxon>Actinopterygii</taxon>
        <taxon>Neopterygii</taxon>
        <taxon>Teleostei</taxon>
        <taxon>Neoteleostei</taxon>
        <taxon>Acanthomorphata</taxon>
        <taxon>Ovalentaria</taxon>
        <taxon>Atherinomorphae</taxon>
        <taxon>Cyprinodontiformes</taxon>
        <taxon>Nothobranchiidae</taxon>
        <taxon>Nothobranchius</taxon>
    </lineage>
</organism>